<dbReference type="Pfam" id="PF18912">
    <property type="entry name" value="DZR_2"/>
    <property type="match status" value="1"/>
</dbReference>
<dbReference type="AlphaFoldDB" id="A0A0F9UPT9"/>
<comment type="similarity">
    <text evidence="1">Belongs to the ComF/GntX family.</text>
</comment>
<dbReference type="InterPro" id="IPR029057">
    <property type="entry name" value="PRTase-like"/>
</dbReference>
<protein>
    <recommendedName>
        <fullName evidence="2">Double zinc ribbon domain-containing protein</fullName>
    </recommendedName>
</protein>
<comment type="caution">
    <text evidence="3">The sequence shown here is derived from an EMBL/GenBank/DDBJ whole genome shotgun (WGS) entry which is preliminary data.</text>
</comment>
<feature type="domain" description="Double zinc ribbon" evidence="2">
    <location>
        <begin position="20"/>
        <end position="69"/>
    </location>
</feature>
<organism evidence="3">
    <name type="scientific">marine sediment metagenome</name>
    <dbReference type="NCBI Taxonomy" id="412755"/>
    <lineage>
        <taxon>unclassified sequences</taxon>
        <taxon>metagenomes</taxon>
        <taxon>ecological metagenomes</taxon>
    </lineage>
</organism>
<sequence length="238" mass="26768">MTKEILSLLPHRFWQLYSKLMPIPCRLCGAMTQKQAICQACLDNFPSLGDVCPRCASPVTGAHLCGHCLTLPPEQDLSFSLLPYLDPIKCLIADLKYYDKIFLSAFFADLMVEKLKHRPLPSLLIPIPLHPNRIRQRGYNQSFELAKALSTRLGIPSSNDYLIRIIDTQSQAAIPFKARKKNIQHAFKCIQNQVPAHIAIIDDVLTTGHTANAAAKQLRKIGATTIEIWTIARAIRHY</sequence>
<reference evidence="3" key="1">
    <citation type="journal article" date="2015" name="Nature">
        <title>Complex archaea that bridge the gap between prokaryotes and eukaryotes.</title>
        <authorList>
            <person name="Spang A."/>
            <person name="Saw J.H."/>
            <person name="Jorgensen S.L."/>
            <person name="Zaremba-Niedzwiedzka K."/>
            <person name="Martijn J."/>
            <person name="Lind A.E."/>
            <person name="van Eijk R."/>
            <person name="Schleper C."/>
            <person name="Guy L."/>
            <person name="Ettema T.J."/>
        </authorList>
    </citation>
    <scope>NUCLEOTIDE SEQUENCE</scope>
</reference>
<dbReference type="InterPro" id="IPR051910">
    <property type="entry name" value="ComF/GntX_DNA_util-trans"/>
</dbReference>
<proteinExistence type="inferred from homology"/>
<gene>
    <name evidence="3" type="ORF">LCGC14_0580370</name>
</gene>
<dbReference type="InterPro" id="IPR000836">
    <property type="entry name" value="PRTase_dom"/>
</dbReference>
<evidence type="ECO:0000313" key="3">
    <source>
        <dbReference type="EMBL" id="KKN55623.1"/>
    </source>
</evidence>
<dbReference type="EMBL" id="LAZR01000877">
    <property type="protein sequence ID" value="KKN55623.1"/>
    <property type="molecule type" value="Genomic_DNA"/>
</dbReference>
<accession>A0A0F9UPT9</accession>
<evidence type="ECO:0000256" key="1">
    <source>
        <dbReference type="ARBA" id="ARBA00008007"/>
    </source>
</evidence>
<evidence type="ECO:0000259" key="2">
    <source>
        <dbReference type="Pfam" id="PF18912"/>
    </source>
</evidence>
<name>A0A0F9UPT9_9ZZZZ</name>
<dbReference type="InterPro" id="IPR044005">
    <property type="entry name" value="DZR_2"/>
</dbReference>
<dbReference type="PANTHER" id="PTHR47505:SF1">
    <property type="entry name" value="DNA UTILIZATION PROTEIN YHGH"/>
    <property type="match status" value="1"/>
</dbReference>
<dbReference type="CDD" id="cd06223">
    <property type="entry name" value="PRTases_typeI"/>
    <property type="match status" value="1"/>
</dbReference>
<dbReference type="SUPFAM" id="SSF53271">
    <property type="entry name" value="PRTase-like"/>
    <property type="match status" value="1"/>
</dbReference>
<dbReference type="PANTHER" id="PTHR47505">
    <property type="entry name" value="DNA UTILIZATION PROTEIN YHGH"/>
    <property type="match status" value="1"/>
</dbReference>
<dbReference type="Gene3D" id="3.40.50.2020">
    <property type="match status" value="1"/>
</dbReference>